<dbReference type="InterPro" id="IPR010016">
    <property type="entry name" value="PxpB"/>
</dbReference>
<evidence type="ECO:0000313" key="6">
    <source>
        <dbReference type="Proteomes" id="UP000197783"/>
    </source>
</evidence>
<keyword evidence="6" id="KW-1185">Reference proteome</keyword>
<sequence>MNGPVFRAAGSDALLADFGGEISEAVFARVVALDHALAADRPAWLVETVPAYTSLLIVFDPLTSDHAEVTNHLRALDTSTADLLPTTTHVIPVCYEGDAAPDITQVAATLGISPEAVIAAHLAGDYRVFMYGFAPGYAYLGGVPGKLQLPRKAAAVRGHPVGSVMVAGPQCLITTLEMPTGWWVIGRTPVRVLDVASERPFLFEPGDKVRFTRIGLADLHA</sequence>
<protein>
    <submittedName>
        <fullName evidence="5">Kinase A inhibitor</fullName>
    </submittedName>
</protein>
<dbReference type="PANTHER" id="PTHR34698">
    <property type="entry name" value="5-OXOPROLINASE SUBUNIT B"/>
    <property type="match status" value="1"/>
</dbReference>
<dbReference type="OrthoDB" id="9778567at2"/>
<dbReference type="GO" id="GO:0016787">
    <property type="term" value="F:hydrolase activity"/>
    <property type="evidence" value="ECO:0007669"/>
    <property type="project" value="UniProtKB-KW"/>
</dbReference>
<gene>
    <name evidence="5" type="primary">kipI</name>
    <name evidence="5" type="ORF">SPMU_30250</name>
</gene>
<comment type="caution">
    <text evidence="5">The sequence shown here is derived from an EMBL/GenBank/DDBJ whole genome shotgun (WGS) entry which is preliminary data.</text>
</comment>
<dbReference type="Proteomes" id="UP000197783">
    <property type="component" value="Unassembled WGS sequence"/>
</dbReference>
<dbReference type="Pfam" id="PF02682">
    <property type="entry name" value="CT_C_D"/>
    <property type="match status" value="1"/>
</dbReference>
<evidence type="ECO:0000313" key="5">
    <source>
        <dbReference type="EMBL" id="OWK28169.1"/>
    </source>
</evidence>
<dbReference type="SUPFAM" id="SSF160467">
    <property type="entry name" value="PH0987 N-terminal domain-like"/>
    <property type="match status" value="1"/>
</dbReference>
<dbReference type="AlphaFoldDB" id="A0A245ZEN0"/>
<keyword evidence="1" id="KW-0547">Nucleotide-binding</keyword>
<organism evidence="5 6">
    <name type="scientific">Sphingomonas mucosissima</name>
    <dbReference type="NCBI Taxonomy" id="370959"/>
    <lineage>
        <taxon>Bacteria</taxon>
        <taxon>Pseudomonadati</taxon>
        <taxon>Pseudomonadota</taxon>
        <taxon>Alphaproteobacteria</taxon>
        <taxon>Sphingomonadales</taxon>
        <taxon>Sphingomonadaceae</taxon>
        <taxon>Sphingomonas</taxon>
    </lineage>
</organism>
<dbReference type="Gene3D" id="3.30.1360.40">
    <property type="match status" value="1"/>
</dbReference>
<name>A0A245ZEN0_9SPHN</name>
<keyword evidence="5" id="KW-0808">Transferase</keyword>
<keyword evidence="3" id="KW-0067">ATP-binding</keyword>
<dbReference type="GO" id="GO:0016301">
    <property type="term" value="F:kinase activity"/>
    <property type="evidence" value="ECO:0007669"/>
    <property type="project" value="UniProtKB-KW"/>
</dbReference>
<dbReference type="PANTHER" id="PTHR34698:SF2">
    <property type="entry name" value="5-OXOPROLINASE SUBUNIT B"/>
    <property type="match status" value="1"/>
</dbReference>
<dbReference type="SUPFAM" id="SSF50891">
    <property type="entry name" value="Cyclophilin-like"/>
    <property type="match status" value="1"/>
</dbReference>
<dbReference type="Gene3D" id="2.40.100.10">
    <property type="entry name" value="Cyclophilin-like"/>
    <property type="match status" value="1"/>
</dbReference>
<reference evidence="5 6" key="1">
    <citation type="submission" date="2017-03" db="EMBL/GenBank/DDBJ databases">
        <title>Genome sequence of Sphingomonas mucosissima DSM 17494.</title>
        <authorList>
            <person name="Poehlein A."/>
            <person name="Wuebbeler J.H."/>
            <person name="Steinbuechel A."/>
            <person name="Daniel R."/>
        </authorList>
    </citation>
    <scope>NUCLEOTIDE SEQUENCE [LARGE SCALE GENOMIC DNA]</scope>
    <source>
        <strain evidence="5 6">DSM 17494</strain>
    </source>
</reference>
<dbReference type="SMART" id="SM00796">
    <property type="entry name" value="AHS1"/>
    <property type="match status" value="1"/>
</dbReference>
<evidence type="ECO:0000256" key="3">
    <source>
        <dbReference type="ARBA" id="ARBA00022840"/>
    </source>
</evidence>
<keyword evidence="2" id="KW-0378">Hydrolase</keyword>
<dbReference type="InterPro" id="IPR029000">
    <property type="entry name" value="Cyclophilin-like_dom_sf"/>
</dbReference>
<dbReference type="EMBL" id="NBBJ01000006">
    <property type="protein sequence ID" value="OWK28169.1"/>
    <property type="molecule type" value="Genomic_DNA"/>
</dbReference>
<feature type="domain" description="Carboxyltransferase" evidence="4">
    <location>
        <begin position="4"/>
        <end position="203"/>
    </location>
</feature>
<accession>A0A245ZEN0</accession>
<dbReference type="InterPro" id="IPR003833">
    <property type="entry name" value="CT_C_D"/>
</dbReference>
<evidence type="ECO:0000256" key="1">
    <source>
        <dbReference type="ARBA" id="ARBA00022741"/>
    </source>
</evidence>
<evidence type="ECO:0000256" key="2">
    <source>
        <dbReference type="ARBA" id="ARBA00022801"/>
    </source>
</evidence>
<evidence type="ECO:0000259" key="4">
    <source>
        <dbReference type="SMART" id="SM00796"/>
    </source>
</evidence>
<dbReference type="GO" id="GO:0005524">
    <property type="term" value="F:ATP binding"/>
    <property type="evidence" value="ECO:0007669"/>
    <property type="project" value="UniProtKB-KW"/>
</dbReference>
<proteinExistence type="predicted"/>
<keyword evidence="5" id="KW-0418">Kinase</keyword>